<reference evidence="1 2" key="1">
    <citation type="submission" date="2018-03" db="EMBL/GenBank/DDBJ databases">
        <title>Genomic Encyclopedia of Archaeal and Bacterial Type Strains, Phase II (KMG-II): from individual species to whole genera.</title>
        <authorList>
            <person name="Goeker M."/>
        </authorList>
    </citation>
    <scope>NUCLEOTIDE SEQUENCE [LARGE SCALE GENOMIC DNA]</scope>
    <source>
        <strain evidence="1 2">DSM 44720</strain>
    </source>
</reference>
<evidence type="ECO:0000313" key="1">
    <source>
        <dbReference type="EMBL" id="PRY35282.1"/>
    </source>
</evidence>
<dbReference type="AlphaFoldDB" id="A0A2T0SPD4"/>
<protein>
    <recommendedName>
        <fullName evidence="3">Helix-turn-helix protein</fullName>
    </recommendedName>
</protein>
<name>A0A2T0SPD4_9PSEU</name>
<sequence>MTRTDGRRWGKAGERLSEREVRQRVGRIVRRREIDVETRRVDDERAREKWAMGLVIPAHITIALDALGLHGSEVDAACGVREPAVDDWEAGRLYPTWEQILALAALTAKRPMYFMAPVHPVTSAYETSLRFHRKHGELIPLPVHRFTTGAMQAARRIGVTS</sequence>
<gene>
    <name evidence="1" type="ORF">CLV43_114200</name>
</gene>
<keyword evidence="2" id="KW-1185">Reference proteome</keyword>
<organism evidence="1 2">
    <name type="scientific">Umezawaea tangerina</name>
    <dbReference type="NCBI Taxonomy" id="84725"/>
    <lineage>
        <taxon>Bacteria</taxon>
        <taxon>Bacillati</taxon>
        <taxon>Actinomycetota</taxon>
        <taxon>Actinomycetes</taxon>
        <taxon>Pseudonocardiales</taxon>
        <taxon>Pseudonocardiaceae</taxon>
        <taxon>Umezawaea</taxon>
    </lineage>
</organism>
<dbReference type="Proteomes" id="UP000239494">
    <property type="component" value="Unassembled WGS sequence"/>
</dbReference>
<accession>A0A2T0SPD4</accession>
<evidence type="ECO:0000313" key="2">
    <source>
        <dbReference type="Proteomes" id="UP000239494"/>
    </source>
</evidence>
<dbReference type="RefSeq" id="WP_146175066.1">
    <property type="nucleotide sequence ID" value="NZ_PVTF01000014.1"/>
</dbReference>
<comment type="caution">
    <text evidence="1">The sequence shown here is derived from an EMBL/GenBank/DDBJ whole genome shotgun (WGS) entry which is preliminary data.</text>
</comment>
<dbReference type="EMBL" id="PVTF01000014">
    <property type="protein sequence ID" value="PRY35282.1"/>
    <property type="molecule type" value="Genomic_DNA"/>
</dbReference>
<dbReference type="OrthoDB" id="4466030at2"/>
<proteinExistence type="predicted"/>
<evidence type="ECO:0008006" key="3">
    <source>
        <dbReference type="Google" id="ProtNLM"/>
    </source>
</evidence>